<comment type="subcellular location">
    <subcellularLocation>
        <location evidence="1">Cell membrane</location>
        <topology evidence="1">Multi-pass membrane protein</topology>
    </subcellularLocation>
</comment>
<feature type="transmembrane region" description="Helical" evidence="6">
    <location>
        <begin position="60"/>
        <end position="82"/>
    </location>
</feature>
<sequence length="416" mass="44966">MSDTQIQASNSASLPRPSAYRWVVLSVTTISQTGTSFISQGVAAVIPFLVLQLKLNNTQVALTVSAVNIGMALTAILFGQLVDRVGEKKVLVGGGVMTGFSVFAASLANSFALLLGLLLITGLWAASSTPAGSKAIMSWFPYSMRAFAIGIRQTGVAGGGFLAALILPAIASRYNWRDAFMTASIAAVAVSFVCWFVYREDTTRERKQPKGDDPPRKHSNIHSLFRNRSLWYISVGTTAYMGAQFVLLGYTQLFLHDNVNISIHWSAFVLALTLLAGVFGRVLWGIISDRFFSGARKPVMLLIGVIMAIASLAMLLVHRGLPVWLVTVLFCCFGFSAIGWNGVWVTFVSELVGKEQSGTAVGLGMTVLQMGVLGFPLLFGSLIDRFHSYNVSWVVLFAIVCLGILTISRVREKTST</sequence>
<feature type="transmembrane region" description="Helical" evidence="6">
    <location>
        <begin position="263"/>
        <end position="287"/>
    </location>
</feature>
<evidence type="ECO:0000256" key="6">
    <source>
        <dbReference type="SAM" id="Phobius"/>
    </source>
</evidence>
<evidence type="ECO:0000313" key="9">
    <source>
        <dbReference type="Proteomes" id="UP001164803"/>
    </source>
</evidence>
<feature type="transmembrane region" description="Helical" evidence="6">
    <location>
        <begin position="360"/>
        <end position="379"/>
    </location>
</feature>
<gene>
    <name evidence="8" type="ORF">NZD86_04215</name>
</gene>
<dbReference type="InterPro" id="IPR052952">
    <property type="entry name" value="MFS-Transporter"/>
</dbReference>
<dbReference type="SUPFAM" id="SSF103473">
    <property type="entry name" value="MFS general substrate transporter"/>
    <property type="match status" value="1"/>
</dbReference>
<dbReference type="InterPro" id="IPR011701">
    <property type="entry name" value="MFS"/>
</dbReference>
<keyword evidence="4 6" id="KW-1133">Transmembrane helix</keyword>
<dbReference type="RefSeq" id="WP_268045236.1">
    <property type="nucleotide sequence ID" value="NZ_CP104064.1"/>
</dbReference>
<evidence type="ECO:0000256" key="5">
    <source>
        <dbReference type="ARBA" id="ARBA00023136"/>
    </source>
</evidence>
<feature type="transmembrane region" description="Helical" evidence="6">
    <location>
        <begin position="323"/>
        <end position="348"/>
    </location>
</feature>
<feature type="transmembrane region" description="Helical" evidence="6">
    <location>
        <begin position="102"/>
        <end position="125"/>
    </location>
</feature>
<feature type="transmembrane region" description="Helical" evidence="6">
    <location>
        <begin position="299"/>
        <end position="317"/>
    </location>
</feature>
<feature type="domain" description="Major facilitator superfamily (MFS) profile" evidence="7">
    <location>
        <begin position="20"/>
        <end position="415"/>
    </location>
</feature>
<feature type="transmembrane region" description="Helical" evidence="6">
    <location>
        <begin position="146"/>
        <end position="167"/>
    </location>
</feature>
<feature type="transmembrane region" description="Helical" evidence="6">
    <location>
        <begin position="230"/>
        <end position="251"/>
    </location>
</feature>
<dbReference type="PANTHER" id="PTHR23527">
    <property type="entry name" value="BLL3282 PROTEIN"/>
    <property type="match status" value="1"/>
</dbReference>
<keyword evidence="9" id="KW-1185">Reference proteome</keyword>
<keyword evidence="2" id="KW-0813">Transport</keyword>
<evidence type="ECO:0000313" key="8">
    <source>
        <dbReference type="EMBL" id="WAH37718.1"/>
    </source>
</evidence>
<evidence type="ECO:0000259" key="7">
    <source>
        <dbReference type="PROSITE" id="PS50850"/>
    </source>
</evidence>
<dbReference type="CDD" id="cd17475">
    <property type="entry name" value="MFS_MT3072_like"/>
    <property type="match status" value="1"/>
</dbReference>
<organism evidence="8 9">
    <name type="scientific">Alicyclobacillus dauci</name>
    <dbReference type="NCBI Taxonomy" id="1475485"/>
    <lineage>
        <taxon>Bacteria</taxon>
        <taxon>Bacillati</taxon>
        <taxon>Bacillota</taxon>
        <taxon>Bacilli</taxon>
        <taxon>Bacillales</taxon>
        <taxon>Alicyclobacillaceae</taxon>
        <taxon>Alicyclobacillus</taxon>
    </lineage>
</organism>
<evidence type="ECO:0000256" key="2">
    <source>
        <dbReference type="ARBA" id="ARBA00022448"/>
    </source>
</evidence>
<dbReference type="EMBL" id="CP104064">
    <property type="protein sequence ID" value="WAH37718.1"/>
    <property type="molecule type" value="Genomic_DNA"/>
</dbReference>
<reference evidence="8" key="1">
    <citation type="submission" date="2022-08" db="EMBL/GenBank/DDBJ databases">
        <title>Alicyclobacillus dauci DSM2870, complete genome.</title>
        <authorList>
            <person name="Wang Q."/>
            <person name="Cai R."/>
            <person name="Wang Z."/>
        </authorList>
    </citation>
    <scope>NUCLEOTIDE SEQUENCE</scope>
    <source>
        <strain evidence="8">DSM 28700</strain>
    </source>
</reference>
<keyword evidence="5 6" id="KW-0472">Membrane</keyword>
<proteinExistence type="predicted"/>
<dbReference type="Proteomes" id="UP001164803">
    <property type="component" value="Chromosome"/>
</dbReference>
<feature type="transmembrane region" description="Helical" evidence="6">
    <location>
        <begin position="179"/>
        <end position="198"/>
    </location>
</feature>
<keyword evidence="3 6" id="KW-0812">Transmembrane</keyword>
<protein>
    <submittedName>
        <fullName evidence="8">MFS transporter</fullName>
    </submittedName>
</protein>
<feature type="transmembrane region" description="Helical" evidence="6">
    <location>
        <begin position="391"/>
        <end position="410"/>
    </location>
</feature>
<name>A0ABY6Z4A2_9BACL</name>
<accession>A0ABY6Z4A2</accession>
<dbReference type="InterPro" id="IPR020846">
    <property type="entry name" value="MFS_dom"/>
</dbReference>
<dbReference type="Pfam" id="PF07690">
    <property type="entry name" value="MFS_1"/>
    <property type="match status" value="1"/>
</dbReference>
<evidence type="ECO:0000256" key="1">
    <source>
        <dbReference type="ARBA" id="ARBA00004651"/>
    </source>
</evidence>
<dbReference type="PANTHER" id="PTHR23527:SF1">
    <property type="entry name" value="BLL3282 PROTEIN"/>
    <property type="match status" value="1"/>
</dbReference>
<dbReference type="Gene3D" id="1.20.1250.20">
    <property type="entry name" value="MFS general substrate transporter like domains"/>
    <property type="match status" value="2"/>
</dbReference>
<evidence type="ECO:0000256" key="4">
    <source>
        <dbReference type="ARBA" id="ARBA00022989"/>
    </source>
</evidence>
<dbReference type="InterPro" id="IPR036259">
    <property type="entry name" value="MFS_trans_sf"/>
</dbReference>
<dbReference type="PROSITE" id="PS50850">
    <property type="entry name" value="MFS"/>
    <property type="match status" value="1"/>
</dbReference>
<evidence type="ECO:0000256" key="3">
    <source>
        <dbReference type="ARBA" id="ARBA00022692"/>
    </source>
</evidence>